<keyword evidence="7" id="KW-0067">ATP-binding</keyword>
<dbReference type="SMART" id="SM00382">
    <property type="entry name" value="AAA"/>
    <property type="match status" value="1"/>
</dbReference>
<dbReference type="KEGG" id="och:CES85_4431"/>
<name>A0A248UBD0_9HYPH</name>
<dbReference type="PANTHER" id="PTHR43297">
    <property type="entry name" value="OLIGOPEPTIDE TRANSPORT ATP-BINDING PROTEIN APPD"/>
    <property type="match status" value="1"/>
</dbReference>
<dbReference type="AlphaFoldDB" id="A0A248UBD0"/>
<evidence type="ECO:0000256" key="3">
    <source>
        <dbReference type="ARBA" id="ARBA00022448"/>
    </source>
</evidence>
<dbReference type="PROSITE" id="PS00211">
    <property type="entry name" value="ABC_TRANSPORTER_1"/>
    <property type="match status" value="1"/>
</dbReference>
<reference evidence="11 12" key="1">
    <citation type="submission" date="2017-07" db="EMBL/GenBank/DDBJ databases">
        <title>Phylogenetic study on the rhizospheric bacterium Ochrobactrum sp. A44.</title>
        <authorList>
            <person name="Krzyzanowska D.M."/>
            <person name="Ossowicki A."/>
            <person name="Rajewska M."/>
            <person name="Maciag T."/>
            <person name="Kaczynski Z."/>
            <person name="Czerwicka M."/>
            <person name="Jafra S."/>
        </authorList>
    </citation>
    <scope>NUCLEOTIDE SEQUENCE [LARGE SCALE GENOMIC DNA]</scope>
    <source>
        <strain evidence="11 12">A44</strain>
    </source>
</reference>
<keyword evidence="8" id="KW-1278">Translocase</keyword>
<keyword evidence="5" id="KW-0997">Cell inner membrane</keyword>
<dbReference type="PANTHER" id="PTHR43297:SF14">
    <property type="entry name" value="ATPASE AAA-TYPE CORE DOMAIN-CONTAINING PROTEIN"/>
    <property type="match status" value="1"/>
</dbReference>
<dbReference type="GO" id="GO:0016887">
    <property type="term" value="F:ATP hydrolysis activity"/>
    <property type="evidence" value="ECO:0007669"/>
    <property type="project" value="InterPro"/>
</dbReference>
<dbReference type="Proteomes" id="UP000215256">
    <property type="component" value="Chromosome 2"/>
</dbReference>
<keyword evidence="6" id="KW-0547">Nucleotide-binding</keyword>
<protein>
    <submittedName>
        <fullName evidence="11">ABC transporter family protein</fullName>
    </submittedName>
</protein>
<evidence type="ECO:0000256" key="4">
    <source>
        <dbReference type="ARBA" id="ARBA00022475"/>
    </source>
</evidence>
<dbReference type="InterPro" id="IPR027417">
    <property type="entry name" value="P-loop_NTPase"/>
</dbReference>
<dbReference type="GO" id="GO:0005886">
    <property type="term" value="C:plasma membrane"/>
    <property type="evidence" value="ECO:0007669"/>
    <property type="project" value="UniProtKB-SubCell"/>
</dbReference>
<keyword evidence="3" id="KW-0813">Transport</keyword>
<dbReference type="GO" id="GO:0005524">
    <property type="term" value="F:ATP binding"/>
    <property type="evidence" value="ECO:0007669"/>
    <property type="project" value="UniProtKB-KW"/>
</dbReference>
<dbReference type="Gene3D" id="3.40.50.300">
    <property type="entry name" value="P-loop containing nucleotide triphosphate hydrolases"/>
    <property type="match status" value="1"/>
</dbReference>
<feature type="domain" description="ABC transporter" evidence="10">
    <location>
        <begin position="5"/>
        <end position="240"/>
    </location>
</feature>
<comment type="similarity">
    <text evidence="2">Belongs to the ABC transporter superfamily.</text>
</comment>
<evidence type="ECO:0000256" key="5">
    <source>
        <dbReference type="ARBA" id="ARBA00022519"/>
    </source>
</evidence>
<keyword evidence="9" id="KW-0472">Membrane</keyword>
<dbReference type="PROSITE" id="PS50893">
    <property type="entry name" value="ABC_TRANSPORTER_2"/>
    <property type="match status" value="1"/>
</dbReference>
<gene>
    <name evidence="11" type="ORF">CES85_4431</name>
</gene>
<evidence type="ECO:0000313" key="11">
    <source>
        <dbReference type="EMBL" id="ASV83649.1"/>
    </source>
</evidence>
<evidence type="ECO:0000259" key="10">
    <source>
        <dbReference type="PROSITE" id="PS50893"/>
    </source>
</evidence>
<dbReference type="Pfam" id="PF00005">
    <property type="entry name" value="ABC_tran"/>
    <property type="match status" value="1"/>
</dbReference>
<dbReference type="InterPro" id="IPR003439">
    <property type="entry name" value="ABC_transporter-like_ATP-bd"/>
</dbReference>
<proteinExistence type="inferred from homology"/>
<dbReference type="InterPro" id="IPR050388">
    <property type="entry name" value="ABC_Ni/Peptide_Import"/>
</dbReference>
<accession>A0A248UBD0</accession>
<evidence type="ECO:0000256" key="7">
    <source>
        <dbReference type="ARBA" id="ARBA00022840"/>
    </source>
</evidence>
<organism evidence="11 12">
    <name type="scientific">Ochrobactrum quorumnocens</name>
    <dbReference type="NCBI Taxonomy" id="271865"/>
    <lineage>
        <taxon>Bacteria</taxon>
        <taxon>Pseudomonadati</taxon>
        <taxon>Pseudomonadota</taxon>
        <taxon>Alphaproteobacteria</taxon>
        <taxon>Hyphomicrobiales</taxon>
        <taxon>Brucellaceae</taxon>
        <taxon>Brucella/Ochrobactrum group</taxon>
        <taxon>Ochrobactrum</taxon>
    </lineage>
</organism>
<dbReference type="RefSeq" id="WP_095444575.1">
    <property type="nucleotide sequence ID" value="NZ_CP022603.1"/>
</dbReference>
<evidence type="ECO:0000256" key="8">
    <source>
        <dbReference type="ARBA" id="ARBA00022967"/>
    </source>
</evidence>
<dbReference type="EMBL" id="CP022603">
    <property type="protein sequence ID" value="ASV83649.1"/>
    <property type="molecule type" value="Genomic_DNA"/>
</dbReference>
<sequence length="251" mass="27116">MTPLVRLDNLGIRYGQDAALRGVSVDIEAGEILAIIGESGSGKSTLALAIADLLPVNATVSGYINWRDGQPKPGRDIGFVFQDPASSFDPLMRVGAQLVETIRAHEKVDGKAAKRKAIRLLERVHILEPEDSFLRYPHQFSGGQKQRIAIALAIAANPRVLIADEPTSALDTIVQKEIVTLLRELVRADGMTLIFITHDIALASNLADCIAVFHRGELLESSTAREIIGNPQSDYTKALISAVPPLESTHG</sequence>
<dbReference type="InterPro" id="IPR003593">
    <property type="entry name" value="AAA+_ATPase"/>
</dbReference>
<evidence type="ECO:0000313" key="12">
    <source>
        <dbReference type="Proteomes" id="UP000215256"/>
    </source>
</evidence>
<evidence type="ECO:0000256" key="1">
    <source>
        <dbReference type="ARBA" id="ARBA00004417"/>
    </source>
</evidence>
<dbReference type="InterPro" id="IPR017871">
    <property type="entry name" value="ABC_transporter-like_CS"/>
</dbReference>
<evidence type="ECO:0000256" key="6">
    <source>
        <dbReference type="ARBA" id="ARBA00022741"/>
    </source>
</evidence>
<keyword evidence="4" id="KW-1003">Cell membrane</keyword>
<dbReference type="SUPFAM" id="SSF52540">
    <property type="entry name" value="P-loop containing nucleoside triphosphate hydrolases"/>
    <property type="match status" value="1"/>
</dbReference>
<comment type="subcellular location">
    <subcellularLocation>
        <location evidence="1">Cell inner membrane</location>
        <topology evidence="1">Peripheral membrane protein</topology>
    </subcellularLocation>
</comment>
<evidence type="ECO:0000256" key="2">
    <source>
        <dbReference type="ARBA" id="ARBA00005417"/>
    </source>
</evidence>
<dbReference type="OrthoDB" id="9815712at2"/>
<evidence type="ECO:0000256" key="9">
    <source>
        <dbReference type="ARBA" id="ARBA00023136"/>
    </source>
</evidence>
<dbReference type="CDD" id="cd03257">
    <property type="entry name" value="ABC_NikE_OppD_transporters"/>
    <property type="match status" value="1"/>
</dbReference>